<gene>
    <name evidence="4" type="ORF">GCM10008942_29730</name>
</gene>
<evidence type="ECO:0000313" key="5">
    <source>
        <dbReference type="Proteomes" id="UP001499951"/>
    </source>
</evidence>
<dbReference type="Gene3D" id="3.30.300.30">
    <property type="match status" value="1"/>
</dbReference>
<name>A0ABP3Q317_9PROT</name>
<dbReference type="Proteomes" id="UP001499951">
    <property type="component" value="Unassembled WGS sequence"/>
</dbReference>
<dbReference type="SUPFAM" id="SSF56801">
    <property type="entry name" value="Acetyl-CoA synthetase-like"/>
    <property type="match status" value="1"/>
</dbReference>
<dbReference type="InterPro" id="IPR042099">
    <property type="entry name" value="ANL_N_sf"/>
</dbReference>
<reference evidence="5" key="1">
    <citation type="journal article" date="2019" name="Int. J. Syst. Evol. Microbiol.">
        <title>The Global Catalogue of Microorganisms (GCM) 10K type strain sequencing project: providing services to taxonomists for standard genome sequencing and annotation.</title>
        <authorList>
            <consortium name="The Broad Institute Genomics Platform"/>
            <consortium name="The Broad Institute Genome Sequencing Center for Infectious Disease"/>
            <person name="Wu L."/>
            <person name="Ma J."/>
        </authorList>
    </citation>
    <scope>NUCLEOTIDE SEQUENCE [LARGE SCALE GENOMIC DNA]</scope>
    <source>
        <strain evidence="5">JCM 15089</strain>
    </source>
</reference>
<dbReference type="InterPro" id="IPR000873">
    <property type="entry name" value="AMP-dep_synth/lig_dom"/>
</dbReference>
<comment type="caution">
    <text evidence="4">The sequence shown here is derived from an EMBL/GenBank/DDBJ whole genome shotgun (WGS) entry which is preliminary data.</text>
</comment>
<feature type="domain" description="AMP-dependent synthetase/ligase" evidence="3">
    <location>
        <begin position="5"/>
        <end position="330"/>
    </location>
</feature>
<protein>
    <submittedName>
        <fullName evidence="4">AMP-binding protein</fullName>
    </submittedName>
</protein>
<dbReference type="PROSITE" id="PS00455">
    <property type="entry name" value="AMP_BINDING"/>
    <property type="match status" value="1"/>
</dbReference>
<organism evidence="4 5">
    <name type="scientific">Rhizomicrobium electricum</name>
    <dbReference type="NCBI Taxonomy" id="480070"/>
    <lineage>
        <taxon>Bacteria</taxon>
        <taxon>Pseudomonadati</taxon>
        <taxon>Pseudomonadota</taxon>
        <taxon>Alphaproteobacteria</taxon>
        <taxon>Micropepsales</taxon>
        <taxon>Micropepsaceae</taxon>
        <taxon>Rhizomicrobium</taxon>
    </lineage>
</organism>
<comment type="similarity">
    <text evidence="1">Belongs to the ATP-dependent AMP-binding enzyme family.</text>
</comment>
<evidence type="ECO:0000313" key="4">
    <source>
        <dbReference type="EMBL" id="GAA0578901.1"/>
    </source>
</evidence>
<dbReference type="Pfam" id="PF00501">
    <property type="entry name" value="AMP-binding"/>
    <property type="match status" value="1"/>
</dbReference>
<evidence type="ECO:0000256" key="1">
    <source>
        <dbReference type="ARBA" id="ARBA00006432"/>
    </source>
</evidence>
<evidence type="ECO:0000256" key="2">
    <source>
        <dbReference type="ARBA" id="ARBA00022598"/>
    </source>
</evidence>
<dbReference type="EMBL" id="BAAADD010000008">
    <property type="protein sequence ID" value="GAA0578901.1"/>
    <property type="molecule type" value="Genomic_DNA"/>
</dbReference>
<keyword evidence="5" id="KW-1185">Reference proteome</keyword>
<proteinExistence type="inferred from homology"/>
<dbReference type="PANTHER" id="PTHR43201:SF5">
    <property type="entry name" value="MEDIUM-CHAIN ACYL-COA LIGASE ACSF2, MITOCHONDRIAL"/>
    <property type="match status" value="1"/>
</dbReference>
<dbReference type="PANTHER" id="PTHR43201">
    <property type="entry name" value="ACYL-COA SYNTHETASE"/>
    <property type="match status" value="1"/>
</dbReference>
<keyword evidence="2" id="KW-0436">Ligase</keyword>
<sequence>MRATLALGHALKSGTSHGENIGIMLPTSAGSIISFFAVSAFGRIPTMMNFTSGAAGMISAMKTAVVRRVITARKFIELAKLEDLAAELSKKVHLVYLEDVRAKLGLRDKLAAGVGQFMPKLVASSPHHDKPAVILFTSGTEGEPKGVALSHKNILTNIVQVCRHEAFYPHDIWFNSMPTFHCYGLVGALLGMFTGTRMVLHPTPLRPHEIVKRVKETCATIFFSTDTFMSQYGRIAEPGEFDTVRMAVCGAEKVRDETRRLLSKKHNLEIVEGYGLTECSPIVAAQQPGDLHPGTIGRIMPGMEARLEPAEGIPGAGRLFVRGPNVMLGYIKPENPGVIDPPKDGWHDTGDVVSVDDEGIMTIRGRLKRFANVGGETVSLGVVENCASSLWPDHMHAAIVIAGERKGEQIVLLTTNPEAKRTDLVVWAQRHGVSELAVPRRIFLAEEIPVLGTGKPDYRKVEKVIKAQLDPA</sequence>
<dbReference type="InterPro" id="IPR045851">
    <property type="entry name" value="AMP-bd_C_sf"/>
</dbReference>
<evidence type="ECO:0000259" key="3">
    <source>
        <dbReference type="Pfam" id="PF00501"/>
    </source>
</evidence>
<dbReference type="Gene3D" id="3.40.50.12780">
    <property type="entry name" value="N-terminal domain of ligase-like"/>
    <property type="match status" value="1"/>
</dbReference>
<dbReference type="InterPro" id="IPR020845">
    <property type="entry name" value="AMP-binding_CS"/>
</dbReference>
<accession>A0ABP3Q317</accession>